<dbReference type="SUPFAM" id="SSF52972">
    <property type="entry name" value="ITPase-like"/>
    <property type="match status" value="1"/>
</dbReference>
<dbReference type="OrthoDB" id="9807767at2"/>
<comment type="catalytic activity">
    <reaction evidence="4">
        <text>UTP + H2O = UMP + diphosphate + H(+)</text>
        <dbReference type="Rhea" id="RHEA:29395"/>
        <dbReference type="ChEBI" id="CHEBI:15377"/>
        <dbReference type="ChEBI" id="CHEBI:15378"/>
        <dbReference type="ChEBI" id="CHEBI:33019"/>
        <dbReference type="ChEBI" id="CHEBI:46398"/>
        <dbReference type="ChEBI" id="CHEBI:57865"/>
        <dbReference type="EC" id="3.6.1.9"/>
    </reaction>
</comment>
<keyword evidence="4" id="KW-0963">Cytoplasm</keyword>
<organism evidence="5 6">
    <name type="scientific">Aureitalea marina</name>
    <dbReference type="NCBI Taxonomy" id="930804"/>
    <lineage>
        <taxon>Bacteria</taxon>
        <taxon>Pseudomonadati</taxon>
        <taxon>Bacteroidota</taxon>
        <taxon>Flavobacteriia</taxon>
        <taxon>Flavobacteriales</taxon>
        <taxon>Flavobacteriaceae</taxon>
        <taxon>Aureitalea</taxon>
    </lineage>
</organism>
<dbReference type="PIRSF" id="PIRSF006305">
    <property type="entry name" value="Maf"/>
    <property type="match status" value="1"/>
</dbReference>
<evidence type="ECO:0000256" key="2">
    <source>
        <dbReference type="ARBA" id="ARBA00022801"/>
    </source>
</evidence>
<keyword evidence="6" id="KW-1185">Reference proteome</keyword>
<keyword evidence="2 4" id="KW-0378">Hydrolase</keyword>
<dbReference type="GO" id="GO:0036218">
    <property type="term" value="F:dTTP diphosphatase activity"/>
    <property type="evidence" value="ECO:0007669"/>
    <property type="project" value="RHEA"/>
</dbReference>
<dbReference type="GO" id="GO:0036221">
    <property type="term" value="F:UTP diphosphatase activity"/>
    <property type="evidence" value="ECO:0007669"/>
    <property type="project" value="RHEA"/>
</dbReference>
<dbReference type="GO" id="GO:0009117">
    <property type="term" value="P:nucleotide metabolic process"/>
    <property type="evidence" value="ECO:0007669"/>
    <property type="project" value="UniProtKB-KW"/>
</dbReference>
<feature type="site" description="Important for substrate specificity" evidence="4">
    <location>
        <position position="159"/>
    </location>
</feature>
<reference evidence="5 6" key="1">
    <citation type="submission" date="2016-11" db="EMBL/GenBank/DDBJ databases">
        <title>Trade-off between light-utilization and light-protection in marine flavobacteria.</title>
        <authorList>
            <person name="Kumagai Y."/>
        </authorList>
    </citation>
    <scope>NUCLEOTIDE SEQUENCE [LARGE SCALE GENOMIC DNA]</scope>
    <source>
        <strain evidence="5 6">NBRC 107741</strain>
    </source>
</reference>
<comment type="function">
    <text evidence="4">Nucleoside triphosphate pyrophosphatase that hydrolyzes dTTP and UTP. May have a dual role in cell division arrest and in preventing the incorporation of modified nucleotides into cellular nucleic acids.</text>
</comment>
<dbReference type="CDD" id="cd00555">
    <property type="entry name" value="Maf"/>
    <property type="match status" value="1"/>
</dbReference>
<dbReference type="EC" id="3.6.1.9" evidence="4"/>
<feature type="site" description="Important for substrate specificity" evidence="4">
    <location>
        <position position="19"/>
    </location>
</feature>
<dbReference type="Gene3D" id="3.90.950.10">
    <property type="match status" value="1"/>
</dbReference>
<dbReference type="HAMAP" id="MF_00528">
    <property type="entry name" value="Maf"/>
    <property type="match status" value="1"/>
</dbReference>
<evidence type="ECO:0000313" key="6">
    <source>
        <dbReference type="Proteomes" id="UP000239800"/>
    </source>
</evidence>
<evidence type="ECO:0000256" key="4">
    <source>
        <dbReference type="HAMAP-Rule" id="MF_00528"/>
    </source>
</evidence>
<dbReference type="PANTHER" id="PTHR43213">
    <property type="entry name" value="BIFUNCTIONAL DTTP/UTP PYROPHOSPHATASE/METHYLTRANSFERASE PROTEIN-RELATED"/>
    <property type="match status" value="1"/>
</dbReference>
<comment type="caution">
    <text evidence="5">The sequence shown here is derived from an EMBL/GenBank/DDBJ whole genome shotgun (WGS) entry which is preliminary data.</text>
</comment>
<sequence length="196" mass="22410">MLNQLLGDREVILASGSPRRVELLSGLLSNFRQEVRPVEEVYDPSLKGHQITDYLAQLKADAFHDISSKQIVITSDTIVWHQGKALEKPADHGDAFRMIKSLSNEMHEVFTSVCFKNIDQQITFYDSTRVWFEELTDQEIDFYIDNFKPFDKAGAYGVQDWLGYAGIHRLEGSYFTVMGFPTHLVYKNLKALLGSK</sequence>
<keyword evidence="3 4" id="KW-0546">Nucleotide metabolism</keyword>
<comment type="subcellular location">
    <subcellularLocation>
        <location evidence="4">Cytoplasm</location>
    </subcellularLocation>
</comment>
<evidence type="ECO:0000313" key="5">
    <source>
        <dbReference type="EMBL" id="PQB04523.1"/>
    </source>
</evidence>
<dbReference type="EMBL" id="MQUB01000001">
    <property type="protein sequence ID" value="PQB04523.1"/>
    <property type="molecule type" value="Genomic_DNA"/>
</dbReference>
<dbReference type="Pfam" id="PF02545">
    <property type="entry name" value="Maf"/>
    <property type="match status" value="1"/>
</dbReference>
<dbReference type="PANTHER" id="PTHR43213:SF5">
    <property type="entry name" value="BIFUNCTIONAL DTTP_UTP PYROPHOSPHATASE_METHYLTRANSFERASE PROTEIN-RELATED"/>
    <property type="match status" value="1"/>
</dbReference>
<evidence type="ECO:0000256" key="1">
    <source>
        <dbReference type="ARBA" id="ARBA00001968"/>
    </source>
</evidence>
<comment type="caution">
    <text evidence="4">Lacks conserved residue(s) required for the propagation of feature annotation.</text>
</comment>
<comment type="similarity">
    <text evidence="4">Belongs to the Maf family. YhdE subfamily.</text>
</comment>
<dbReference type="AlphaFoldDB" id="A0A2S7KPM6"/>
<feature type="site" description="Important for substrate specificity" evidence="4">
    <location>
        <position position="77"/>
    </location>
</feature>
<proteinExistence type="inferred from homology"/>
<dbReference type="RefSeq" id="WP_104812448.1">
    <property type="nucleotide sequence ID" value="NZ_MQUB01000001.1"/>
</dbReference>
<gene>
    <name evidence="5" type="ORF">BST85_06120</name>
</gene>
<evidence type="ECO:0000256" key="3">
    <source>
        <dbReference type="ARBA" id="ARBA00023080"/>
    </source>
</evidence>
<comment type="catalytic activity">
    <reaction evidence="4">
        <text>dTTP + H2O = dTMP + diphosphate + H(+)</text>
        <dbReference type="Rhea" id="RHEA:28534"/>
        <dbReference type="ChEBI" id="CHEBI:15377"/>
        <dbReference type="ChEBI" id="CHEBI:15378"/>
        <dbReference type="ChEBI" id="CHEBI:33019"/>
        <dbReference type="ChEBI" id="CHEBI:37568"/>
        <dbReference type="ChEBI" id="CHEBI:63528"/>
        <dbReference type="EC" id="3.6.1.9"/>
    </reaction>
</comment>
<dbReference type="GO" id="GO:0005737">
    <property type="term" value="C:cytoplasm"/>
    <property type="evidence" value="ECO:0007669"/>
    <property type="project" value="UniProtKB-SubCell"/>
</dbReference>
<protein>
    <recommendedName>
        <fullName evidence="4">dTTP/UTP pyrophosphatase</fullName>
        <shortName evidence="4">dTTPase/UTPase</shortName>
        <ecNumber evidence="4">3.6.1.9</ecNumber>
    </recommendedName>
    <alternativeName>
        <fullName evidence="4">Nucleoside triphosphate pyrophosphatase</fullName>
    </alternativeName>
    <alternativeName>
        <fullName evidence="4">Nucleotide pyrophosphatase</fullName>
        <shortName evidence="4">Nucleotide PPase</shortName>
    </alternativeName>
</protein>
<dbReference type="InterPro" id="IPR029001">
    <property type="entry name" value="ITPase-like_fam"/>
</dbReference>
<comment type="cofactor">
    <cofactor evidence="1 4">
        <name>a divalent metal cation</name>
        <dbReference type="ChEBI" id="CHEBI:60240"/>
    </cofactor>
</comment>
<dbReference type="NCBIfam" id="TIGR00172">
    <property type="entry name" value="maf"/>
    <property type="match status" value="1"/>
</dbReference>
<dbReference type="InterPro" id="IPR003697">
    <property type="entry name" value="Maf-like"/>
</dbReference>
<accession>A0A2S7KPM6</accession>
<feature type="active site" description="Proton acceptor" evidence="4">
    <location>
        <position position="76"/>
    </location>
</feature>
<dbReference type="Proteomes" id="UP000239800">
    <property type="component" value="Unassembled WGS sequence"/>
</dbReference>
<name>A0A2S7KPM6_9FLAO</name>